<reference evidence="5 6" key="2">
    <citation type="journal article" date="2012" name="Proc. Natl. Acad. Sci. U.S.A.">
        <title>Antigenic diversity is generated by distinct evolutionary mechanisms in African trypanosome species.</title>
        <authorList>
            <person name="Jackson A.P."/>
            <person name="Berry A."/>
            <person name="Aslett M."/>
            <person name="Allison H.C."/>
            <person name="Burton P."/>
            <person name="Vavrova-Anderson J."/>
            <person name="Brown R."/>
            <person name="Browne H."/>
            <person name="Corton N."/>
            <person name="Hauser H."/>
            <person name="Gamble J."/>
            <person name="Gilderthorp R."/>
            <person name="Marcello L."/>
            <person name="McQuillan J."/>
            <person name="Otto T.D."/>
            <person name="Quail M.A."/>
            <person name="Sanders M.J."/>
            <person name="van Tonder A."/>
            <person name="Ginger M.L."/>
            <person name="Field M.C."/>
            <person name="Barry J.D."/>
            <person name="Hertz-Fowler C."/>
            <person name="Berriman M."/>
        </authorList>
    </citation>
    <scope>NUCLEOTIDE SEQUENCE [LARGE SCALE GENOMIC DNA]</scope>
    <source>
        <strain evidence="5 6">IL3000</strain>
    </source>
</reference>
<dbReference type="AlphaFoldDB" id="F9W9G4"/>
<comment type="similarity">
    <text evidence="1">Belongs to the short-chain dehydrogenases/reductases (SDR) family.</text>
</comment>
<dbReference type="InterPro" id="IPR036291">
    <property type="entry name" value="NAD(P)-bd_dom_sf"/>
</dbReference>
<evidence type="ECO:0000256" key="3">
    <source>
        <dbReference type="ARBA" id="ARBA00037096"/>
    </source>
</evidence>
<dbReference type="SUPFAM" id="SSF51735">
    <property type="entry name" value="NAD(P)-binding Rossmann-fold domains"/>
    <property type="match status" value="1"/>
</dbReference>
<dbReference type="OMA" id="SMEDMTF"/>
<comment type="caution">
    <text evidence="5">The sequence shown here is derived from an EMBL/GenBank/DDBJ whole genome shotgun (WGS) entry which is preliminary data.</text>
</comment>
<evidence type="ECO:0000259" key="4">
    <source>
        <dbReference type="SMART" id="SM00822"/>
    </source>
</evidence>
<dbReference type="Proteomes" id="UP000000702">
    <property type="component" value="Unassembled WGS sequence"/>
</dbReference>
<evidence type="ECO:0000313" key="6">
    <source>
        <dbReference type="Proteomes" id="UP000000702"/>
    </source>
</evidence>
<dbReference type="PRINTS" id="PR00081">
    <property type="entry name" value="GDHRDH"/>
</dbReference>
<dbReference type="GO" id="GO:0016020">
    <property type="term" value="C:membrane"/>
    <property type="evidence" value="ECO:0007669"/>
    <property type="project" value="TreeGrafter"/>
</dbReference>
<accession>F9W9G4</accession>
<name>F9W9G4_TRYCI</name>
<dbReference type="Gene3D" id="3.40.50.720">
    <property type="entry name" value="NAD(P)-binding Rossmann-like Domain"/>
    <property type="match status" value="1"/>
</dbReference>
<dbReference type="Pfam" id="PF00106">
    <property type="entry name" value="adh_short"/>
    <property type="match status" value="1"/>
</dbReference>
<dbReference type="PROSITE" id="PS00061">
    <property type="entry name" value="ADH_SHORT"/>
    <property type="match status" value="1"/>
</dbReference>
<keyword evidence="2" id="KW-0560">Oxidoreductase</keyword>
<evidence type="ECO:0000256" key="2">
    <source>
        <dbReference type="ARBA" id="ARBA00023002"/>
    </source>
</evidence>
<dbReference type="PANTHER" id="PTHR44196:SF1">
    <property type="entry name" value="DEHYDROGENASE_REDUCTASE SDR FAMILY MEMBER 7B"/>
    <property type="match status" value="1"/>
</dbReference>
<reference evidence="6" key="1">
    <citation type="submission" date="2011-07" db="EMBL/GenBank/DDBJ databases">
        <title>Divergent evolution of antigenic variation in African trypanosomes.</title>
        <authorList>
            <person name="Jackson A.P."/>
            <person name="Berry A."/>
            <person name="Allison H.C."/>
            <person name="Burton P."/>
            <person name="Anderson J."/>
            <person name="Aslett M."/>
            <person name="Brown R."/>
            <person name="Corton N."/>
            <person name="Harris D."/>
            <person name="Hauser H."/>
            <person name="Gamble J."/>
            <person name="Gilderthorp R."/>
            <person name="McQuillan J."/>
            <person name="Quail M.A."/>
            <person name="Sanders M."/>
            <person name="Van Tonder A."/>
            <person name="Ginger M.L."/>
            <person name="Donelson J.E."/>
            <person name="Field M.C."/>
            <person name="Barry J.D."/>
            <person name="Berriman M."/>
            <person name="Hertz-Fowler C."/>
        </authorList>
    </citation>
    <scope>NUCLEOTIDE SEQUENCE [LARGE SCALE GENOMIC DNA]</scope>
    <source>
        <strain evidence="6">IL3000</strain>
    </source>
</reference>
<evidence type="ECO:0000313" key="5">
    <source>
        <dbReference type="EMBL" id="CCD13864.1"/>
    </source>
</evidence>
<organism evidence="5 6">
    <name type="scientific">Trypanosoma congolense (strain IL3000)</name>
    <dbReference type="NCBI Taxonomy" id="1068625"/>
    <lineage>
        <taxon>Eukaryota</taxon>
        <taxon>Discoba</taxon>
        <taxon>Euglenozoa</taxon>
        <taxon>Kinetoplastea</taxon>
        <taxon>Metakinetoplastina</taxon>
        <taxon>Trypanosomatida</taxon>
        <taxon>Trypanosomatidae</taxon>
        <taxon>Trypanosoma</taxon>
        <taxon>Nannomonas</taxon>
    </lineage>
</organism>
<feature type="domain" description="Ketoreductase" evidence="4">
    <location>
        <begin position="42"/>
        <end position="236"/>
    </location>
</feature>
<proteinExistence type="inferred from homology"/>
<dbReference type="GO" id="GO:0016491">
    <property type="term" value="F:oxidoreductase activity"/>
    <property type="evidence" value="ECO:0007669"/>
    <property type="project" value="UniProtKB-KW"/>
</dbReference>
<protein>
    <submittedName>
        <fullName evidence="5">WGS project CAEQ00000000 data, annotated contig 1858</fullName>
    </submittedName>
</protein>
<sequence>MHMDPSSKVVTALLLLVSAVFPMLAAFIYRRALRYRPLIPGSVALITGGGSGMGLEFARYFARAGCYVVLVGRNASALATAQALCIASGSPGVEVIVADLSTAEGTKKVGTSLKTLLDGTTWTGHLKYLVLNAGLGAILPFSGDPFFYSICEALMQINYFANVRLLQELLPALEATHSSDSPSRIVVVSSLAGVLPSILRSGYTASKHAIQGFVNALRGETDVLITLFCPGYVDTDFHLKAAQNTTPGAREASHRRGMSPSAAVEECMNGVLGGDAEVLTPFVGRLGYVLRPLFTRLVDSRAKKVSLRSLQR</sequence>
<gene>
    <name evidence="5" type="ORF">TCIL3000_0_45550</name>
</gene>
<dbReference type="InterPro" id="IPR057326">
    <property type="entry name" value="KR_dom"/>
</dbReference>
<dbReference type="SMART" id="SM00822">
    <property type="entry name" value="PKS_KR"/>
    <property type="match status" value="1"/>
</dbReference>
<keyword evidence="6" id="KW-1185">Reference proteome</keyword>
<dbReference type="PANTHER" id="PTHR44196">
    <property type="entry name" value="DEHYDROGENASE/REDUCTASE SDR FAMILY MEMBER 7B"/>
    <property type="match status" value="1"/>
</dbReference>
<comment type="function">
    <text evidence="3">Putative oxidoreductase.</text>
</comment>
<dbReference type="InterPro" id="IPR002347">
    <property type="entry name" value="SDR_fam"/>
</dbReference>
<dbReference type="EMBL" id="CAEQ01001306">
    <property type="protein sequence ID" value="CCD13864.1"/>
    <property type="molecule type" value="Genomic_DNA"/>
</dbReference>
<dbReference type="VEuPathDB" id="TriTrypDB:TcIL3000_0_45550"/>
<dbReference type="InterPro" id="IPR020904">
    <property type="entry name" value="Sc_DH/Rdtase_CS"/>
</dbReference>
<evidence type="ECO:0000256" key="1">
    <source>
        <dbReference type="ARBA" id="ARBA00006484"/>
    </source>
</evidence>